<dbReference type="EnsemblMetazoa" id="PPA41890.1">
    <property type="protein sequence ID" value="PPA41890.1"/>
    <property type="gene ID" value="WBGene00280259"/>
</dbReference>
<feature type="region of interest" description="Disordered" evidence="1">
    <location>
        <begin position="45"/>
        <end position="65"/>
    </location>
</feature>
<organism evidence="2 3">
    <name type="scientific">Pristionchus pacificus</name>
    <name type="common">Parasitic nematode worm</name>
    <dbReference type="NCBI Taxonomy" id="54126"/>
    <lineage>
        <taxon>Eukaryota</taxon>
        <taxon>Metazoa</taxon>
        <taxon>Ecdysozoa</taxon>
        <taxon>Nematoda</taxon>
        <taxon>Chromadorea</taxon>
        <taxon>Rhabditida</taxon>
        <taxon>Rhabditina</taxon>
        <taxon>Diplogasteromorpha</taxon>
        <taxon>Diplogasteroidea</taxon>
        <taxon>Neodiplogasteridae</taxon>
        <taxon>Pristionchus</taxon>
    </lineage>
</organism>
<feature type="compositionally biased region" description="Low complexity" evidence="1">
    <location>
        <begin position="10"/>
        <end position="21"/>
    </location>
</feature>
<keyword evidence="3" id="KW-1185">Reference proteome</keyword>
<proteinExistence type="predicted"/>
<reference evidence="2" key="2">
    <citation type="submission" date="2022-06" db="UniProtKB">
        <authorList>
            <consortium name="EnsemblMetazoa"/>
        </authorList>
    </citation>
    <scope>IDENTIFICATION</scope>
    <source>
        <strain evidence="2">PS312</strain>
    </source>
</reference>
<feature type="region of interest" description="Disordered" evidence="1">
    <location>
        <begin position="1"/>
        <end position="21"/>
    </location>
</feature>
<accession>A0A2A6BRY9</accession>
<reference evidence="3" key="1">
    <citation type="journal article" date="2008" name="Nat. Genet.">
        <title>The Pristionchus pacificus genome provides a unique perspective on nematode lifestyle and parasitism.</title>
        <authorList>
            <person name="Dieterich C."/>
            <person name="Clifton S.W."/>
            <person name="Schuster L.N."/>
            <person name="Chinwalla A."/>
            <person name="Delehaunty K."/>
            <person name="Dinkelacker I."/>
            <person name="Fulton L."/>
            <person name="Fulton R."/>
            <person name="Godfrey J."/>
            <person name="Minx P."/>
            <person name="Mitreva M."/>
            <person name="Roeseler W."/>
            <person name="Tian H."/>
            <person name="Witte H."/>
            <person name="Yang S.P."/>
            <person name="Wilson R.K."/>
            <person name="Sommer R.J."/>
        </authorList>
    </citation>
    <scope>NUCLEOTIDE SEQUENCE [LARGE SCALE GENOMIC DNA]</scope>
    <source>
        <strain evidence="3">PS312</strain>
    </source>
</reference>
<evidence type="ECO:0000313" key="3">
    <source>
        <dbReference type="Proteomes" id="UP000005239"/>
    </source>
</evidence>
<name>A0A2A6BRY9_PRIPA</name>
<accession>A0A8R1UVW5</accession>
<dbReference type="Proteomes" id="UP000005239">
    <property type="component" value="Unassembled WGS sequence"/>
</dbReference>
<dbReference type="AlphaFoldDB" id="A0A2A6BRY9"/>
<sequence length="65" mass="6743">MTTRCETLQPSSRPPSCSSVSPYLSSTYLPCDKCLSTDLNGLRLSNGSAEGSDIEPSSLTASAAT</sequence>
<evidence type="ECO:0000313" key="2">
    <source>
        <dbReference type="EnsemblMetazoa" id="PPA41890.1"/>
    </source>
</evidence>
<gene>
    <name evidence="2" type="primary">WBGene00280259</name>
</gene>
<protein>
    <submittedName>
        <fullName evidence="2">Uncharacterized protein</fullName>
    </submittedName>
</protein>
<evidence type="ECO:0000256" key="1">
    <source>
        <dbReference type="SAM" id="MobiDB-lite"/>
    </source>
</evidence>